<dbReference type="InterPro" id="IPR050134">
    <property type="entry name" value="NAD-dep_sirtuin_deacylases"/>
</dbReference>
<evidence type="ECO:0000313" key="7">
    <source>
        <dbReference type="Proteomes" id="UP001200110"/>
    </source>
</evidence>
<comment type="similarity">
    <text evidence="3">Belongs to the sirtuin family. Class III subfamily.</text>
</comment>
<keyword evidence="1" id="KW-0808">Transferase</keyword>
<proteinExistence type="inferred from homology"/>
<evidence type="ECO:0000256" key="1">
    <source>
        <dbReference type="ARBA" id="ARBA00022679"/>
    </source>
</evidence>
<dbReference type="PANTHER" id="PTHR11085">
    <property type="entry name" value="NAD-DEPENDENT PROTEIN DEACYLASE SIRTUIN-5, MITOCHONDRIAL-RELATED"/>
    <property type="match status" value="1"/>
</dbReference>
<dbReference type="PROSITE" id="PS50305">
    <property type="entry name" value="SIRTUIN"/>
    <property type="match status" value="1"/>
</dbReference>
<name>A0ABS9IS40_9ACTN</name>
<dbReference type="InterPro" id="IPR026591">
    <property type="entry name" value="Sirtuin_cat_small_dom_sf"/>
</dbReference>
<comment type="catalytic activity">
    <reaction evidence="3">
        <text>N(6)-acetyl-L-lysyl-[protein] + NAD(+) + H2O = 2''-O-acetyl-ADP-D-ribose + nicotinamide + L-lysyl-[protein]</text>
        <dbReference type="Rhea" id="RHEA:43636"/>
        <dbReference type="Rhea" id="RHEA-COMP:9752"/>
        <dbReference type="Rhea" id="RHEA-COMP:10731"/>
        <dbReference type="ChEBI" id="CHEBI:15377"/>
        <dbReference type="ChEBI" id="CHEBI:17154"/>
        <dbReference type="ChEBI" id="CHEBI:29969"/>
        <dbReference type="ChEBI" id="CHEBI:57540"/>
        <dbReference type="ChEBI" id="CHEBI:61930"/>
        <dbReference type="ChEBI" id="CHEBI:83767"/>
        <dbReference type="EC" id="2.3.1.286"/>
    </reaction>
</comment>
<sequence>MSAESGIPTFRDALTGMWENHDPMSLASPDGWAADPDLVWAWYADRAAQVRAVAPNAGHRAVAELGRRRGISTSVVTQNVDDLHERAGSAVASHLHGSLFEPRCEGCGRRESPNVSVATPRPSCPLCGASVRPGVVWFGESLPSGDWGRAEAAVDAADLMIVVGTTGVVYPAAELPERAAAAGVRVIEVNPEPSAITRSATVRLAGTAARTLPDLLRAPA</sequence>
<protein>
    <recommendedName>
        <fullName evidence="3">NAD-dependent protein deacylase</fullName>
        <ecNumber evidence="3">2.3.1.286</ecNumber>
    </recommendedName>
    <alternativeName>
        <fullName evidence="3">Regulatory protein SIR2 homolog</fullName>
    </alternativeName>
</protein>
<dbReference type="EC" id="2.3.1.286" evidence="3"/>
<gene>
    <name evidence="3" type="primary">cobB</name>
    <name evidence="6" type="ORF">L5G33_07820</name>
</gene>
<comment type="domain">
    <text evidence="3">2 residues (Tyr-43 and Arg-46) present in a large hydrophobic pocket are probably involved in substrate specificity. They are important for desuccinylation activity, but dispensable for deacetylation activity.</text>
</comment>
<keyword evidence="3 4" id="KW-0862">Zinc</keyword>
<dbReference type="EMBL" id="JAKKOR010000005">
    <property type="protein sequence ID" value="MCF8588373.1"/>
    <property type="molecule type" value="Genomic_DNA"/>
</dbReference>
<feature type="binding site" evidence="3">
    <location>
        <position position="43"/>
    </location>
    <ligand>
        <name>substrate</name>
    </ligand>
</feature>
<dbReference type="NCBIfam" id="NF001753">
    <property type="entry name" value="PRK00481.1-3"/>
    <property type="match status" value="1"/>
</dbReference>
<feature type="binding site" evidence="3">
    <location>
        <begin position="78"/>
        <end position="81"/>
    </location>
    <ligand>
        <name>NAD(+)</name>
        <dbReference type="ChEBI" id="CHEBI:57540"/>
    </ligand>
</feature>
<dbReference type="Pfam" id="PF02146">
    <property type="entry name" value="SIR2"/>
    <property type="match status" value="1"/>
</dbReference>
<feature type="binding site" evidence="3 4">
    <location>
        <position position="104"/>
    </location>
    <ligand>
        <name>Zn(2+)</name>
        <dbReference type="ChEBI" id="CHEBI:29105"/>
    </ligand>
</feature>
<evidence type="ECO:0000313" key="6">
    <source>
        <dbReference type="EMBL" id="MCF8588373.1"/>
    </source>
</evidence>
<dbReference type="HAMAP" id="MF_01121">
    <property type="entry name" value="Sirtuin_ClassIII"/>
    <property type="match status" value="1"/>
</dbReference>
<dbReference type="InterPro" id="IPR027546">
    <property type="entry name" value="Sirtuin_class_III"/>
</dbReference>
<dbReference type="Proteomes" id="UP001200110">
    <property type="component" value="Unassembled WGS sequence"/>
</dbReference>
<feature type="binding site" evidence="3 4">
    <location>
        <position position="127"/>
    </location>
    <ligand>
        <name>Zn(2+)</name>
        <dbReference type="ChEBI" id="CHEBI:29105"/>
    </ligand>
</feature>
<feature type="binding site" evidence="3 4">
    <location>
        <position position="107"/>
    </location>
    <ligand>
        <name>Zn(2+)</name>
        <dbReference type="ChEBI" id="CHEBI:29105"/>
    </ligand>
</feature>
<evidence type="ECO:0000259" key="5">
    <source>
        <dbReference type="PROSITE" id="PS50305"/>
    </source>
</evidence>
<dbReference type="InterPro" id="IPR026590">
    <property type="entry name" value="Ssirtuin_cat_dom"/>
</dbReference>
<feature type="binding site" evidence="3">
    <location>
        <position position="46"/>
    </location>
    <ligand>
        <name>substrate</name>
    </ligand>
</feature>
<dbReference type="InterPro" id="IPR003000">
    <property type="entry name" value="Sirtuin"/>
</dbReference>
<reference evidence="6 7" key="1">
    <citation type="submission" date="2022-01" db="EMBL/GenBank/DDBJ databases">
        <authorList>
            <person name="Huang Y."/>
        </authorList>
    </citation>
    <scope>NUCLEOTIDE SEQUENCE [LARGE SCALE GENOMIC DNA]</scope>
    <source>
        <strain evidence="6 7">HY366</strain>
    </source>
</reference>
<evidence type="ECO:0000256" key="3">
    <source>
        <dbReference type="HAMAP-Rule" id="MF_01121"/>
    </source>
</evidence>
<feature type="active site" description="Proton acceptor" evidence="3 4">
    <location>
        <position position="96"/>
    </location>
</feature>
<comment type="caution">
    <text evidence="6">The sequence shown here is derived from an EMBL/GenBank/DDBJ whole genome shotgun (WGS) entry which is preliminary data.</text>
</comment>
<keyword evidence="2 3" id="KW-0520">NAD</keyword>
<comment type="subcellular location">
    <subcellularLocation>
        <location evidence="3">Cytoplasm</location>
    </subcellularLocation>
</comment>
<organism evidence="6 7">
    <name type="scientific">Gordonia liuliyuniae</name>
    <dbReference type="NCBI Taxonomy" id="2911517"/>
    <lineage>
        <taxon>Bacteria</taxon>
        <taxon>Bacillati</taxon>
        <taxon>Actinomycetota</taxon>
        <taxon>Actinomycetes</taxon>
        <taxon>Mycobacteriales</taxon>
        <taxon>Gordoniaceae</taxon>
        <taxon>Gordonia</taxon>
    </lineage>
</organism>
<accession>A0ABS9IS40</accession>
<feature type="binding site" evidence="3 4">
    <location>
        <position position="124"/>
    </location>
    <ligand>
        <name>Zn(2+)</name>
        <dbReference type="ChEBI" id="CHEBI:29105"/>
    </ligand>
</feature>
<dbReference type="SUPFAM" id="SSF52467">
    <property type="entry name" value="DHS-like NAD/FAD-binding domain"/>
    <property type="match status" value="1"/>
</dbReference>
<comment type="cofactor">
    <cofactor evidence="3">
        <name>Zn(2+)</name>
        <dbReference type="ChEBI" id="CHEBI:29105"/>
    </cofactor>
    <text evidence="3">Binds 1 zinc ion per subunit.</text>
</comment>
<keyword evidence="3" id="KW-0963">Cytoplasm</keyword>
<feature type="binding site" evidence="3">
    <location>
        <begin position="190"/>
        <end position="192"/>
    </location>
    <ligand>
        <name>NAD(+)</name>
        <dbReference type="ChEBI" id="CHEBI:57540"/>
    </ligand>
</feature>
<keyword evidence="7" id="KW-1185">Reference proteome</keyword>
<dbReference type="InterPro" id="IPR029035">
    <property type="entry name" value="DHS-like_NAD/FAD-binding_dom"/>
</dbReference>
<dbReference type="Gene3D" id="3.40.50.1220">
    <property type="entry name" value="TPP-binding domain"/>
    <property type="match status" value="1"/>
</dbReference>
<feature type="domain" description="Deacetylase sirtuin-type" evidence="5">
    <location>
        <begin position="1"/>
        <end position="219"/>
    </location>
</feature>
<feature type="binding site" evidence="3">
    <location>
        <position position="208"/>
    </location>
    <ligand>
        <name>NAD(+)</name>
        <dbReference type="ChEBI" id="CHEBI:57540"/>
    </ligand>
</feature>
<keyword evidence="3 4" id="KW-0479">Metal-binding</keyword>
<comment type="catalytic activity">
    <reaction evidence="3">
        <text>N(6)-succinyl-L-lysyl-[protein] + NAD(+) + H2O = 2''-O-succinyl-ADP-D-ribose + nicotinamide + L-lysyl-[protein]</text>
        <dbReference type="Rhea" id="RHEA:47668"/>
        <dbReference type="Rhea" id="RHEA-COMP:9752"/>
        <dbReference type="Rhea" id="RHEA-COMP:11877"/>
        <dbReference type="ChEBI" id="CHEBI:15377"/>
        <dbReference type="ChEBI" id="CHEBI:17154"/>
        <dbReference type="ChEBI" id="CHEBI:29969"/>
        <dbReference type="ChEBI" id="CHEBI:57540"/>
        <dbReference type="ChEBI" id="CHEBI:87830"/>
        <dbReference type="ChEBI" id="CHEBI:87832"/>
    </reaction>
</comment>
<dbReference type="PANTHER" id="PTHR11085:SF4">
    <property type="entry name" value="NAD-DEPENDENT PROTEIN DEACYLASE"/>
    <property type="match status" value="1"/>
</dbReference>
<comment type="function">
    <text evidence="3">NAD-dependent lysine deacetylase and desuccinylase that specifically removes acetyl and succinyl groups on target proteins. Modulates the activities of several proteins which are inactive in their acylated form.</text>
</comment>
<evidence type="ECO:0000256" key="2">
    <source>
        <dbReference type="ARBA" id="ARBA00023027"/>
    </source>
</evidence>
<comment type="caution">
    <text evidence="3">Lacks conserved residue(s) required for the propagation of feature annotation.</text>
</comment>
<dbReference type="Gene3D" id="3.30.1600.10">
    <property type="entry name" value="SIR2/SIRT2 'Small Domain"/>
    <property type="match status" value="1"/>
</dbReference>
<evidence type="ECO:0000256" key="4">
    <source>
        <dbReference type="PROSITE-ProRule" id="PRU00236"/>
    </source>
</evidence>